<feature type="chain" id="PRO_5039193876" evidence="2">
    <location>
        <begin position="25"/>
        <end position="525"/>
    </location>
</feature>
<keyword evidence="5" id="KW-1185">Reference proteome</keyword>
<name>A0A7X5C1B6_9BACL</name>
<comment type="caution">
    <text evidence="4">The sequence shown here is derived from an EMBL/GenBank/DDBJ whole genome shotgun (WGS) entry which is preliminary data.</text>
</comment>
<dbReference type="Pfam" id="PF12010">
    <property type="entry name" value="DUF3502"/>
    <property type="match status" value="1"/>
</dbReference>
<dbReference type="PANTHER" id="PTHR43649">
    <property type="entry name" value="ARABINOSE-BINDING PROTEIN-RELATED"/>
    <property type="match status" value="1"/>
</dbReference>
<proteinExistence type="predicted"/>
<dbReference type="Proteomes" id="UP000558113">
    <property type="component" value="Unassembled WGS sequence"/>
</dbReference>
<evidence type="ECO:0000313" key="4">
    <source>
        <dbReference type="EMBL" id="NBC72602.1"/>
    </source>
</evidence>
<dbReference type="OrthoDB" id="2636783at2"/>
<evidence type="ECO:0000313" key="5">
    <source>
        <dbReference type="Proteomes" id="UP000558113"/>
    </source>
</evidence>
<keyword evidence="2" id="KW-0732">Signal</keyword>
<dbReference type="RefSeq" id="WP_161703757.1">
    <property type="nucleotide sequence ID" value="NZ_JAAAMU010000020.1"/>
</dbReference>
<evidence type="ECO:0000256" key="2">
    <source>
        <dbReference type="SAM" id="SignalP"/>
    </source>
</evidence>
<reference evidence="4 5" key="1">
    <citation type="submission" date="2020-01" db="EMBL/GenBank/DDBJ databases">
        <title>Paenibacillus soybeanensis sp. nov. isolated from the nodules of soybean (Glycine max(L.) Merr).</title>
        <authorList>
            <person name="Wang H."/>
        </authorList>
    </citation>
    <scope>NUCLEOTIDE SEQUENCE [LARGE SCALE GENOMIC DNA]</scope>
    <source>
        <strain evidence="4 5">DSM 23054</strain>
    </source>
</reference>
<dbReference type="InterPro" id="IPR022627">
    <property type="entry name" value="DUF3502"/>
</dbReference>
<feature type="signal peptide" evidence="2">
    <location>
        <begin position="1"/>
        <end position="24"/>
    </location>
</feature>
<dbReference type="AlphaFoldDB" id="A0A7X5C1B6"/>
<accession>A0A7X5C1B6</accession>
<organism evidence="4 5">
    <name type="scientific">Paenibacillus sacheonensis</name>
    <dbReference type="NCBI Taxonomy" id="742054"/>
    <lineage>
        <taxon>Bacteria</taxon>
        <taxon>Bacillati</taxon>
        <taxon>Bacillota</taxon>
        <taxon>Bacilli</taxon>
        <taxon>Bacillales</taxon>
        <taxon>Paenibacillaceae</taxon>
        <taxon>Paenibacillus</taxon>
    </lineage>
</organism>
<dbReference type="SUPFAM" id="SSF53850">
    <property type="entry name" value="Periplasmic binding protein-like II"/>
    <property type="match status" value="1"/>
</dbReference>
<feature type="compositionally biased region" description="Low complexity" evidence="1">
    <location>
        <begin position="36"/>
        <end position="58"/>
    </location>
</feature>
<gene>
    <name evidence="4" type="ORF">GT003_26700</name>
</gene>
<protein>
    <submittedName>
        <fullName evidence="4">DUF3502 domain-containing protein</fullName>
    </submittedName>
</protein>
<evidence type="ECO:0000259" key="3">
    <source>
        <dbReference type="Pfam" id="PF12010"/>
    </source>
</evidence>
<evidence type="ECO:0000256" key="1">
    <source>
        <dbReference type="SAM" id="MobiDB-lite"/>
    </source>
</evidence>
<dbReference type="InterPro" id="IPR050490">
    <property type="entry name" value="Bact_solute-bd_prot1"/>
</dbReference>
<dbReference type="PROSITE" id="PS51257">
    <property type="entry name" value="PROKAR_LIPOPROTEIN"/>
    <property type="match status" value="1"/>
</dbReference>
<feature type="region of interest" description="Disordered" evidence="1">
    <location>
        <begin position="36"/>
        <end position="64"/>
    </location>
</feature>
<feature type="domain" description="DUF3502" evidence="3">
    <location>
        <begin position="453"/>
        <end position="522"/>
    </location>
</feature>
<sequence length="525" mass="57603">MKKAKKWVVAPVMLAAMSSMLLSACGSNGNDNANTNANANANANAGSGNADSASGDTSNAPANTTADLEPVTLKYYYPAAPQPDQQAVQDAMNKILKEKINAEIELYPIPFENYEQKMKVMINTQEEFDLAFTAPWVLNYNANATNGAYADLTDILPKYAPNLYASLKPELWNAAKVNGKLYASINQQIFARQFGFWYNKEFTDKYNVDYTKIETLKDFSDYLLKVKAGEPADRTDRMTWKADWLDRIKEMKGWESVGGSDTPGAIVSSEANPKVFNEYDTPEYKETIELAKELQTAGVIPKDVLTAANWDRSKMFGAVTSVAPGAEQAEAQSNSMKEVVMHGVGSPTLTTNNVTATMTAVSATSKNPERAAMFLELINTDKDLYNLLCHGIEGTHYTKVGDNKYENIKDSKYSPGSDWMFGNQFNGLIPVASPDDVWEQTKKLNESATASVLLGFVYDDSNIKTEAANCAAVIAQYKDVFAAGLYGGDTDKKYEQFLSDLKKAGLDKILADKQAQVDKFIAGKA</sequence>
<dbReference type="PANTHER" id="PTHR43649:SF17">
    <property type="entry name" value="ABC TRANSPORTER SOLUTE BINDING PROTEIN-SUGAR TRANSPORT"/>
    <property type="match status" value="1"/>
</dbReference>
<dbReference type="Gene3D" id="3.40.190.10">
    <property type="entry name" value="Periplasmic binding protein-like II"/>
    <property type="match status" value="2"/>
</dbReference>
<dbReference type="EMBL" id="JAAAMU010000020">
    <property type="protein sequence ID" value="NBC72602.1"/>
    <property type="molecule type" value="Genomic_DNA"/>
</dbReference>